<dbReference type="InterPro" id="IPR011010">
    <property type="entry name" value="DNA_brk_join_enz"/>
</dbReference>
<protein>
    <recommendedName>
        <fullName evidence="10">Tyrosine recombinase XerC</fullName>
    </recommendedName>
</protein>
<dbReference type="SUPFAM" id="SSF56349">
    <property type="entry name" value="DNA breaking-rejoining enzymes"/>
    <property type="match status" value="1"/>
</dbReference>
<dbReference type="Pfam" id="PF02899">
    <property type="entry name" value="Phage_int_SAM_1"/>
    <property type="match status" value="1"/>
</dbReference>
<feature type="active site" evidence="10">
    <location>
        <position position="213"/>
    </location>
</feature>
<keyword evidence="4 10" id="KW-0132">Cell division</keyword>
<keyword evidence="6 10" id="KW-0229">DNA integration</keyword>
<accession>A0A7M2WWX2</accession>
<feature type="active site" description="O-(3'-phospho-DNA)-tyrosine intermediate" evidence="10">
    <location>
        <position position="318"/>
    </location>
</feature>
<dbReference type="Pfam" id="PF00589">
    <property type="entry name" value="Phage_integrase"/>
    <property type="match status" value="1"/>
</dbReference>
<evidence type="ECO:0000256" key="11">
    <source>
        <dbReference type="SAM" id="MobiDB-lite"/>
    </source>
</evidence>
<dbReference type="Proteomes" id="UP000593765">
    <property type="component" value="Chromosome"/>
</dbReference>
<evidence type="ECO:0000256" key="6">
    <source>
        <dbReference type="ARBA" id="ARBA00022908"/>
    </source>
</evidence>
<dbReference type="GO" id="GO:0009037">
    <property type="term" value="F:tyrosine-based site-specific recombinase activity"/>
    <property type="evidence" value="ECO:0007669"/>
    <property type="project" value="UniProtKB-UniRule"/>
</dbReference>
<sequence>MAKPQTSRSSPSRSPDEPPPTWSGEAPPRTTRKKPKQPVTTTRSTQPTLRLFLMHLAAERGLAENTLHAYRRDLEDTDDFLTARGLNFLSASADDYRAYLQDQSRHGQSTRTVARRLAALRVFLRFLIAEGHDRDGILQQLERPKPESSLPKVLSRAMVNQLIASPDPKSTLFWRDVAILELLYASGLRATELCELKLRDLNLQVNCVRVIGKGNKERIVPLGKAAHDALTSYLMECRPKLQKSPREEAFLSRTGKPLDRIALWMLVERYGRKSGLLKRISPHTLRHCFATHLISGGADLRVVQELLGHSDIATTQIYTHVDQDRLKSVHKKYHPRG</sequence>
<dbReference type="PANTHER" id="PTHR30349:SF81">
    <property type="entry name" value="TYROSINE RECOMBINASE XERC"/>
    <property type="match status" value="1"/>
</dbReference>
<dbReference type="InterPro" id="IPR050090">
    <property type="entry name" value="Tyrosine_recombinase_XerCD"/>
</dbReference>
<dbReference type="GO" id="GO:0005737">
    <property type="term" value="C:cytoplasm"/>
    <property type="evidence" value="ECO:0007669"/>
    <property type="project" value="UniProtKB-SubCell"/>
</dbReference>
<evidence type="ECO:0000256" key="8">
    <source>
        <dbReference type="ARBA" id="ARBA00023172"/>
    </source>
</evidence>
<dbReference type="NCBIfam" id="TIGR02225">
    <property type="entry name" value="recomb_XerD"/>
    <property type="match status" value="1"/>
</dbReference>
<keyword evidence="9 10" id="KW-0131">Cell cycle</keyword>
<evidence type="ECO:0000313" key="14">
    <source>
        <dbReference type="EMBL" id="QOV89976.1"/>
    </source>
</evidence>
<evidence type="ECO:0000256" key="5">
    <source>
        <dbReference type="ARBA" id="ARBA00022829"/>
    </source>
</evidence>
<feature type="domain" description="Core-binding (CB)" evidence="13">
    <location>
        <begin position="43"/>
        <end position="128"/>
    </location>
</feature>
<comment type="function">
    <text evidence="10">Site-specific tyrosine recombinase, which acts by catalyzing the cutting and rejoining of the recombining DNA molecules. The XerC-XerD complex is essential to convert dimers of the bacterial chromosome into monomers to permit their segregation at cell division. It also contributes to the segregational stability of plasmids.</text>
</comment>
<evidence type="ECO:0000259" key="12">
    <source>
        <dbReference type="PROSITE" id="PS51898"/>
    </source>
</evidence>
<dbReference type="InterPro" id="IPR002104">
    <property type="entry name" value="Integrase_catalytic"/>
</dbReference>
<feature type="active site" evidence="10">
    <location>
        <position position="283"/>
    </location>
</feature>
<keyword evidence="5 10" id="KW-0159">Chromosome partition</keyword>
<proteinExistence type="inferred from homology"/>
<evidence type="ECO:0000256" key="4">
    <source>
        <dbReference type="ARBA" id="ARBA00022618"/>
    </source>
</evidence>
<feature type="active site" evidence="10">
    <location>
        <position position="309"/>
    </location>
</feature>
<keyword evidence="3 10" id="KW-0963">Cytoplasm</keyword>
<dbReference type="SUPFAM" id="SSF47823">
    <property type="entry name" value="lambda integrase-like, N-terminal domain"/>
    <property type="match status" value="1"/>
</dbReference>
<feature type="domain" description="Tyr recombinase" evidence="12">
    <location>
        <begin position="149"/>
        <end position="331"/>
    </location>
</feature>
<dbReference type="Gene3D" id="1.10.150.130">
    <property type="match status" value="1"/>
</dbReference>
<dbReference type="InterPro" id="IPR023009">
    <property type="entry name" value="Tyrosine_recombinase_XerC/XerD"/>
</dbReference>
<feature type="active site" evidence="10">
    <location>
        <position position="286"/>
    </location>
</feature>
<feature type="active site" evidence="10">
    <location>
        <position position="189"/>
    </location>
</feature>
<dbReference type="GO" id="GO:0003677">
    <property type="term" value="F:DNA binding"/>
    <property type="evidence" value="ECO:0007669"/>
    <property type="project" value="UniProtKB-UniRule"/>
</dbReference>
<dbReference type="InterPro" id="IPR010998">
    <property type="entry name" value="Integrase_recombinase_N"/>
</dbReference>
<dbReference type="AlphaFoldDB" id="A0A7M2WWX2"/>
<comment type="subunit">
    <text evidence="10">Forms a cyclic heterotetrameric complex composed of two molecules of XerC and two molecules of XerD.</text>
</comment>
<dbReference type="NCBIfam" id="NF001399">
    <property type="entry name" value="PRK00283.1"/>
    <property type="match status" value="1"/>
</dbReference>
<evidence type="ECO:0000256" key="3">
    <source>
        <dbReference type="ARBA" id="ARBA00022490"/>
    </source>
</evidence>
<keyword evidence="7 10" id="KW-0238">DNA-binding</keyword>
<keyword evidence="8 10" id="KW-0233">DNA recombination</keyword>
<dbReference type="InterPro" id="IPR004107">
    <property type="entry name" value="Integrase_SAM-like_N"/>
</dbReference>
<dbReference type="GO" id="GO:0051301">
    <property type="term" value="P:cell division"/>
    <property type="evidence" value="ECO:0007669"/>
    <property type="project" value="UniProtKB-KW"/>
</dbReference>
<dbReference type="GO" id="GO:0007059">
    <property type="term" value="P:chromosome segregation"/>
    <property type="evidence" value="ECO:0007669"/>
    <property type="project" value="UniProtKB-UniRule"/>
</dbReference>
<evidence type="ECO:0000256" key="10">
    <source>
        <dbReference type="HAMAP-Rule" id="MF_01808"/>
    </source>
</evidence>
<dbReference type="KEGG" id="hbs:IPV69_00970"/>
<organism evidence="14 15">
    <name type="scientific">Humisphaera borealis</name>
    <dbReference type="NCBI Taxonomy" id="2807512"/>
    <lineage>
        <taxon>Bacteria</taxon>
        <taxon>Pseudomonadati</taxon>
        <taxon>Planctomycetota</taxon>
        <taxon>Phycisphaerae</taxon>
        <taxon>Tepidisphaerales</taxon>
        <taxon>Tepidisphaeraceae</taxon>
        <taxon>Humisphaera</taxon>
    </lineage>
</organism>
<dbReference type="PROSITE" id="PS51898">
    <property type="entry name" value="TYR_RECOMBINASE"/>
    <property type="match status" value="1"/>
</dbReference>
<dbReference type="PROSITE" id="PS51900">
    <property type="entry name" value="CB"/>
    <property type="match status" value="1"/>
</dbReference>
<dbReference type="GO" id="GO:0006313">
    <property type="term" value="P:DNA transposition"/>
    <property type="evidence" value="ECO:0007669"/>
    <property type="project" value="UniProtKB-UniRule"/>
</dbReference>
<dbReference type="Gene3D" id="1.10.443.10">
    <property type="entry name" value="Intergrase catalytic core"/>
    <property type="match status" value="1"/>
</dbReference>
<dbReference type="CDD" id="cd00798">
    <property type="entry name" value="INT_XerDC_C"/>
    <property type="match status" value="1"/>
</dbReference>
<feature type="region of interest" description="Disordered" evidence="11">
    <location>
        <begin position="1"/>
        <end position="47"/>
    </location>
</feature>
<evidence type="ECO:0000256" key="9">
    <source>
        <dbReference type="ARBA" id="ARBA00023306"/>
    </source>
</evidence>
<dbReference type="InterPro" id="IPR013762">
    <property type="entry name" value="Integrase-like_cat_sf"/>
</dbReference>
<comment type="similarity">
    <text evidence="10">Belongs to the 'phage' integrase family. XerC subfamily.</text>
</comment>
<evidence type="ECO:0000313" key="15">
    <source>
        <dbReference type="Proteomes" id="UP000593765"/>
    </source>
</evidence>
<dbReference type="PANTHER" id="PTHR30349">
    <property type="entry name" value="PHAGE INTEGRASE-RELATED"/>
    <property type="match status" value="1"/>
</dbReference>
<keyword evidence="15" id="KW-1185">Reference proteome</keyword>
<evidence type="ECO:0000256" key="1">
    <source>
        <dbReference type="ARBA" id="ARBA00004496"/>
    </source>
</evidence>
<evidence type="ECO:0000256" key="2">
    <source>
        <dbReference type="ARBA" id="ARBA00010450"/>
    </source>
</evidence>
<comment type="similarity">
    <text evidence="2">Belongs to the 'phage' integrase family. XerD subfamily.</text>
</comment>
<dbReference type="RefSeq" id="WP_206293042.1">
    <property type="nucleotide sequence ID" value="NZ_CP063458.1"/>
</dbReference>
<name>A0A7M2WWX2_9BACT</name>
<evidence type="ECO:0000256" key="7">
    <source>
        <dbReference type="ARBA" id="ARBA00023125"/>
    </source>
</evidence>
<evidence type="ECO:0000259" key="13">
    <source>
        <dbReference type="PROSITE" id="PS51900"/>
    </source>
</evidence>
<comment type="subcellular location">
    <subcellularLocation>
        <location evidence="1 10">Cytoplasm</location>
    </subcellularLocation>
</comment>
<dbReference type="EMBL" id="CP063458">
    <property type="protein sequence ID" value="QOV89976.1"/>
    <property type="molecule type" value="Genomic_DNA"/>
</dbReference>
<dbReference type="HAMAP" id="MF_01808">
    <property type="entry name" value="Recomb_XerC_XerD"/>
    <property type="match status" value="1"/>
</dbReference>
<reference evidence="14 15" key="1">
    <citation type="submission" date="2020-10" db="EMBL/GenBank/DDBJ databases">
        <title>Wide distribution of Phycisphaera-like planctomycetes from WD2101 soil group in peatlands and genome analysis of the first cultivated representative.</title>
        <authorList>
            <person name="Dedysh S.N."/>
            <person name="Beletsky A.V."/>
            <person name="Ivanova A."/>
            <person name="Kulichevskaya I.S."/>
            <person name="Suzina N.E."/>
            <person name="Philippov D.A."/>
            <person name="Rakitin A.L."/>
            <person name="Mardanov A.V."/>
            <person name="Ravin N.V."/>
        </authorList>
    </citation>
    <scope>NUCLEOTIDE SEQUENCE [LARGE SCALE GENOMIC DNA]</scope>
    <source>
        <strain evidence="14 15">M1803</strain>
    </source>
</reference>
<dbReference type="InterPro" id="IPR011932">
    <property type="entry name" value="Recomb_XerD"/>
</dbReference>
<gene>
    <name evidence="14" type="primary">xerD</name>
    <name evidence="10" type="synonym">xerC</name>
    <name evidence="14" type="ORF">IPV69_00970</name>
</gene>
<dbReference type="InterPro" id="IPR044068">
    <property type="entry name" value="CB"/>
</dbReference>